<evidence type="ECO:0000256" key="5">
    <source>
        <dbReference type="ARBA" id="ARBA00022448"/>
    </source>
</evidence>
<evidence type="ECO:0000259" key="8">
    <source>
        <dbReference type="Pfam" id="PF12849"/>
    </source>
</evidence>
<dbReference type="GO" id="GO:0035435">
    <property type="term" value="P:phosphate ion transmembrane transport"/>
    <property type="evidence" value="ECO:0007669"/>
    <property type="project" value="InterPro"/>
</dbReference>
<dbReference type="Proteomes" id="UP000248863">
    <property type="component" value="Unassembled WGS sequence"/>
</dbReference>
<reference evidence="9 10" key="1">
    <citation type="submission" date="2017-07" db="EMBL/GenBank/DDBJ databases">
        <title>Draft Genome Sequences of Select Purple Nonsulfur Bacteria.</title>
        <authorList>
            <person name="Lasarre B."/>
            <person name="Mckinlay J.B."/>
        </authorList>
    </citation>
    <scope>NUCLEOTIDE SEQUENCE [LARGE SCALE GENOMIC DNA]</scope>
    <source>
        <strain evidence="9 10">DSM 11907</strain>
    </source>
</reference>
<name>A0A327KGT5_9BRAD</name>
<dbReference type="PROSITE" id="PS51318">
    <property type="entry name" value="TAT"/>
    <property type="match status" value="1"/>
</dbReference>
<dbReference type="GO" id="GO:0043190">
    <property type="term" value="C:ATP-binding cassette (ABC) transporter complex"/>
    <property type="evidence" value="ECO:0007669"/>
    <property type="project" value="InterPro"/>
</dbReference>
<evidence type="ECO:0000256" key="4">
    <source>
        <dbReference type="ARBA" id="ARBA00021889"/>
    </source>
</evidence>
<dbReference type="AlphaFoldDB" id="A0A327KGT5"/>
<comment type="caution">
    <text evidence="9">The sequence shown here is derived from an EMBL/GenBank/DDBJ whole genome shotgun (WGS) entry which is preliminary data.</text>
</comment>
<dbReference type="OrthoDB" id="9801510at2"/>
<comment type="function">
    <text evidence="1 7">Part of the ABC transporter complex PstSACB involved in phosphate import.</text>
</comment>
<dbReference type="PANTHER" id="PTHR42996:SF1">
    <property type="entry name" value="PHOSPHATE-BINDING PROTEIN PSTS"/>
    <property type="match status" value="1"/>
</dbReference>
<sequence length="355" mass="36239">MDASRRAVLATAAAVLGVIAVPVAGLAQQPAGGVAGPSGLAIAGAGATFPAPLYERWIAAYKAERGVAVTYQSVGSGEGVKRFLAGTVDFGASDEVLSAADAVKVPGGAVAVPVTAGMIVVAYNQPGLGGALKLPRDVYVGIFAGTITRWDDPRIKAANPGLKLPARDIALIARRDSSGTTAAFTRHLAAADPAWRSAGLVAGKMVAWPGRAMLAAGNEGVAARIKMSEGAIGYVEYGFARRLGLPVATLQNRSGSFVAPSAEAAQLALSARSGQAGELEASVVDPTAANAYPIVSYSWLFLYRTPRDAAKGRAARDFVAWGLTRGQSLGGELGYVPLTADIVSLGREALDTVSH</sequence>
<keyword evidence="10" id="KW-1185">Reference proteome</keyword>
<dbReference type="InterPro" id="IPR024370">
    <property type="entry name" value="PBP_domain"/>
</dbReference>
<dbReference type="Pfam" id="PF12849">
    <property type="entry name" value="PBP_like_2"/>
    <property type="match status" value="1"/>
</dbReference>
<evidence type="ECO:0000256" key="6">
    <source>
        <dbReference type="ARBA" id="ARBA00022592"/>
    </source>
</evidence>
<gene>
    <name evidence="9" type="primary">pstS</name>
    <name evidence="9" type="ORF">CH338_14355</name>
</gene>
<comment type="similarity">
    <text evidence="2 7">Belongs to the PstS family.</text>
</comment>
<dbReference type="InterPro" id="IPR006311">
    <property type="entry name" value="TAT_signal"/>
</dbReference>
<evidence type="ECO:0000256" key="3">
    <source>
        <dbReference type="ARBA" id="ARBA00011529"/>
    </source>
</evidence>
<dbReference type="NCBIfam" id="TIGR00975">
    <property type="entry name" value="3a0107s03"/>
    <property type="match status" value="1"/>
</dbReference>
<evidence type="ECO:0000313" key="9">
    <source>
        <dbReference type="EMBL" id="RAI37949.1"/>
    </source>
</evidence>
<dbReference type="CDD" id="cd13565">
    <property type="entry name" value="PBP2_PstS"/>
    <property type="match status" value="1"/>
</dbReference>
<evidence type="ECO:0000256" key="1">
    <source>
        <dbReference type="ARBA" id="ARBA00002841"/>
    </source>
</evidence>
<dbReference type="EMBL" id="NPEU01000152">
    <property type="protein sequence ID" value="RAI37949.1"/>
    <property type="molecule type" value="Genomic_DNA"/>
</dbReference>
<dbReference type="InterPro" id="IPR005673">
    <property type="entry name" value="ABC_phos-bd_PstS"/>
</dbReference>
<dbReference type="RefSeq" id="WP_111357851.1">
    <property type="nucleotide sequence ID" value="NZ_NHSK01000092.1"/>
</dbReference>
<feature type="domain" description="PBP" evidence="8">
    <location>
        <begin position="41"/>
        <end position="321"/>
    </location>
</feature>
<comment type="subunit">
    <text evidence="3 7">The complex is composed of two ATP-binding proteins (PstB), two transmembrane proteins (PstC and PstA) and a solute-binding protein (PstS).</text>
</comment>
<organism evidence="9 10">
    <name type="scientific">Rhodoplanes elegans</name>
    <dbReference type="NCBI Taxonomy" id="29408"/>
    <lineage>
        <taxon>Bacteria</taxon>
        <taxon>Pseudomonadati</taxon>
        <taxon>Pseudomonadota</taxon>
        <taxon>Alphaproteobacteria</taxon>
        <taxon>Hyphomicrobiales</taxon>
        <taxon>Nitrobacteraceae</taxon>
        <taxon>Rhodoplanes</taxon>
    </lineage>
</organism>
<proteinExistence type="inferred from homology"/>
<evidence type="ECO:0000256" key="2">
    <source>
        <dbReference type="ARBA" id="ARBA00008725"/>
    </source>
</evidence>
<keyword evidence="6 7" id="KW-0592">Phosphate transport</keyword>
<dbReference type="GO" id="GO:0042301">
    <property type="term" value="F:phosphate ion binding"/>
    <property type="evidence" value="ECO:0007669"/>
    <property type="project" value="InterPro"/>
</dbReference>
<accession>A0A327KGT5</accession>
<protein>
    <recommendedName>
        <fullName evidence="4 7">Phosphate-binding protein PstS</fullName>
    </recommendedName>
</protein>
<keyword evidence="5 7" id="KW-0813">Transport</keyword>
<dbReference type="Gene3D" id="3.40.190.10">
    <property type="entry name" value="Periplasmic binding protein-like II"/>
    <property type="match status" value="2"/>
</dbReference>
<evidence type="ECO:0000256" key="7">
    <source>
        <dbReference type="PIRNR" id="PIRNR002756"/>
    </source>
</evidence>
<dbReference type="PIRSF" id="PIRSF002756">
    <property type="entry name" value="PstS"/>
    <property type="match status" value="1"/>
</dbReference>
<evidence type="ECO:0000313" key="10">
    <source>
        <dbReference type="Proteomes" id="UP000248863"/>
    </source>
</evidence>
<dbReference type="InterPro" id="IPR050962">
    <property type="entry name" value="Phosphate-bind_PstS"/>
</dbReference>
<dbReference type="PANTHER" id="PTHR42996">
    <property type="entry name" value="PHOSPHATE-BINDING PROTEIN PSTS"/>
    <property type="match status" value="1"/>
</dbReference>
<dbReference type="SUPFAM" id="SSF53850">
    <property type="entry name" value="Periplasmic binding protein-like II"/>
    <property type="match status" value="1"/>
</dbReference>